<dbReference type="PROSITE" id="PS51767">
    <property type="entry name" value="PEPTIDASE_A1"/>
    <property type="match status" value="1"/>
</dbReference>
<evidence type="ECO:0000313" key="4">
    <source>
        <dbReference type="EMBL" id="CAD1819277.1"/>
    </source>
</evidence>
<dbReference type="GO" id="GO:0008233">
    <property type="term" value="F:peptidase activity"/>
    <property type="evidence" value="ECO:0007669"/>
    <property type="project" value="UniProtKB-KW"/>
</dbReference>
<dbReference type="Gene3D" id="2.40.70.10">
    <property type="entry name" value="Acid Proteases"/>
    <property type="match status" value="2"/>
</dbReference>
<name>A0A6V7NLB3_ANACO</name>
<dbReference type="InterPro" id="IPR034161">
    <property type="entry name" value="Pepsin-like_plant"/>
</dbReference>
<gene>
    <name evidence="4" type="ORF">CB5_LOCUS2488</name>
</gene>
<proteinExistence type="predicted"/>
<keyword evidence="1" id="KW-0645">Protease</keyword>
<dbReference type="PANTHER" id="PTHR47967">
    <property type="entry name" value="OS07G0603500 PROTEIN-RELATED"/>
    <property type="match status" value="1"/>
</dbReference>
<dbReference type="GO" id="GO:0005576">
    <property type="term" value="C:extracellular region"/>
    <property type="evidence" value="ECO:0007669"/>
    <property type="project" value="TreeGrafter"/>
</dbReference>
<reference evidence="4" key="1">
    <citation type="submission" date="2020-07" db="EMBL/GenBank/DDBJ databases">
        <authorList>
            <person name="Lin J."/>
        </authorList>
    </citation>
    <scope>NUCLEOTIDE SEQUENCE</scope>
</reference>
<evidence type="ECO:0000259" key="3">
    <source>
        <dbReference type="PROSITE" id="PS51767"/>
    </source>
</evidence>
<dbReference type="InterPro" id="IPR032799">
    <property type="entry name" value="TAXi_C"/>
</dbReference>
<sequence>MPDLHPLLPAALPNFDPSKSKTYSKIPCKDNLCQQVPSPSCPADCPYDVEYDTDVWTRGVMATETFALGSASFPYLAFGCGTNNSGFDGIASGIMGLGRGSLSLTSQLKLTAITIGTTLVPMPSTVNQVNYADGTGGIVIDATTPFTYLDDPAYEAVRQAFFSQIKLPLTAAPEGFDLCFALSPNVESVEVPDVVFHFQGADMELPPENIFIADPADGLLCLVMGNSTGISVLGNFQLQNMHVLYDLGKQVLSFEPAQCSML</sequence>
<organism evidence="4">
    <name type="scientific">Ananas comosus var. bracteatus</name>
    <name type="common">red pineapple</name>
    <dbReference type="NCBI Taxonomy" id="296719"/>
    <lineage>
        <taxon>Eukaryota</taxon>
        <taxon>Viridiplantae</taxon>
        <taxon>Streptophyta</taxon>
        <taxon>Embryophyta</taxon>
        <taxon>Tracheophyta</taxon>
        <taxon>Spermatophyta</taxon>
        <taxon>Magnoliopsida</taxon>
        <taxon>Liliopsida</taxon>
        <taxon>Poales</taxon>
        <taxon>Bromeliaceae</taxon>
        <taxon>Bromelioideae</taxon>
        <taxon>Ananas</taxon>
    </lineage>
</organism>
<dbReference type="InterPro" id="IPR033121">
    <property type="entry name" value="PEPTIDASE_A1"/>
</dbReference>
<evidence type="ECO:0000256" key="2">
    <source>
        <dbReference type="ARBA" id="ARBA00022801"/>
    </source>
</evidence>
<dbReference type="EMBL" id="LR862139">
    <property type="protein sequence ID" value="CAD1819277.1"/>
    <property type="molecule type" value="Genomic_DNA"/>
</dbReference>
<accession>A0A6V7NLB3</accession>
<dbReference type="InterPro" id="IPR051708">
    <property type="entry name" value="Plant_Aspart_Prot_A1"/>
</dbReference>
<dbReference type="GO" id="GO:0006508">
    <property type="term" value="P:proteolysis"/>
    <property type="evidence" value="ECO:0007669"/>
    <property type="project" value="UniProtKB-KW"/>
</dbReference>
<keyword evidence="2" id="KW-0378">Hydrolase</keyword>
<dbReference type="PANTHER" id="PTHR47967:SF23">
    <property type="entry name" value="OS04G0448300 PROTEIN"/>
    <property type="match status" value="1"/>
</dbReference>
<dbReference type="InterPro" id="IPR021109">
    <property type="entry name" value="Peptidase_aspartic_dom_sf"/>
</dbReference>
<dbReference type="Pfam" id="PF14541">
    <property type="entry name" value="TAXi_C"/>
    <property type="match status" value="1"/>
</dbReference>
<feature type="domain" description="Peptidase A1" evidence="3">
    <location>
        <begin position="1"/>
        <end position="255"/>
    </location>
</feature>
<dbReference type="CDD" id="cd05476">
    <property type="entry name" value="pepsin_A_like_plant"/>
    <property type="match status" value="1"/>
</dbReference>
<evidence type="ECO:0000256" key="1">
    <source>
        <dbReference type="ARBA" id="ARBA00022670"/>
    </source>
</evidence>
<dbReference type="AlphaFoldDB" id="A0A6V7NLB3"/>
<dbReference type="SUPFAM" id="SSF50630">
    <property type="entry name" value="Acid proteases"/>
    <property type="match status" value="1"/>
</dbReference>
<protein>
    <recommendedName>
        <fullName evidence="3">Peptidase A1 domain-containing protein</fullName>
    </recommendedName>
</protein>